<proteinExistence type="predicted"/>
<accession>A0A9P6VU91</accession>
<dbReference type="AlphaFoldDB" id="A0A9P6VU91"/>
<dbReference type="Proteomes" id="UP000777482">
    <property type="component" value="Unassembled WGS sequence"/>
</dbReference>
<name>A0A9P6VU91_RHOMI</name>
<dbReference type="PANTHER" id="PTHR16017:SF0">
    <property type="entry name" value="WD REPEAT-CONTAINING PROTEIN 70"/>
    <property type="match status" value="1"/>
</dbReference>
<sequence>MDELTGLPLAFGKKAAPKKQVDSQRLHTTKRASPPLALAPQNEQVGAGAADSTTAASAAEESAAQGTAVQARDGADDAGSDDSALPTTHEVVMKDHTKVGNARIPGESEGRKTAHVPSCEQQTVSALSIDPAGARVVSGSYDYDCKLWDFGGMNANFKPFRSFECKPGHQVLDVQFSITGDSFLAATGSTQVKLYDRDGAEKWEYNKGDMYIRDLRNTDGHVAAVTAVAWHPKDSSLFLTASADSSLRIWELDNRRKSKSVIVVRSKERGGKTKVTACAWSPDGRSIAAACEDGAIHVWSATGNFSRPTLVRAGALHLSLFDQLIDNLKKPIATASSLPSLNQETNVTFSPSGDYVLTGTAGMKAGVLSGGGEEERANELASTGGIGAGQLVVLSSHDLRIVKKIAISPFSVVRVLWHPKINQILTGSADGSIHVLYSPESAVKGVTMAITKAPKARAIDDFGSGGAAHATIIAPHSLPMFKEDGAVGTSAGGRGTKRRREKERHDPQKTLKPMPPVVGPGRGGRIGAAATQHVVQNLLRNEMRDQDPREALLKYATQDPGENTWTKAWAASQPKPVFDTRPESDEEQ</sequence>
<evidence type="ECO:0000256" key="3">
    <source>
        <dbReference type="PROSITE-ProRule" id="PRU00221"/>
    </source>
</evidence>
<evidence type="ECO:0000256" key="2">
    <source>
        <dbReference type="ARBA" id="ARBA00022737"/>
    </source>
</evidence>
<organism evidence="5 6">
    <name type="scientific">Rhodotorula mucilaginosa</name>
    <name type="common">Yeast</name>
    <name type="synonym">Rhodotorula rubra</name>
    <dbReference type="NCBI Taxonomy" id="5537"/>
    <lineage>
        <taxon>Eukaryota</taxon>
        <taxon>Fungi</taxon>
        <taxon>Dikarya</taxon>
        <taxon>Basidiomycota</taxon>
        <taxon>Pucciniomycotina</taxon>
        <taxon>Microbotryomycetes</taxon>
        <taxon>Sporidiobolales</taxon>
        <taxon>Sporidiobolaceae</taxon>
        <taxon>Rhodotorula</taxon>
    </lineage>
</organism>
<keyword evidence="1 3" id="KW-0853">WD repeat</keyword>
<feature type="compositionally biased region" description="Low complexity" evidence="4">
    <location>
        <begin position="46"/>
        <end position="68"/>
    </location>
</feature>
<feature type="repeat" description="WD" evidence="3">
    <location>
        <begin position="268"/>
        <end position="300"/>
    </location>
</feature>
<feature type="region of interest" description="Disordered" evidence="4">
    <location>
        <begin position="557"/>
        <end position="588"/>
    </location>
</feature>
<feature type="region of interest" description="Disordered" evidence="4">
    <location>
        <begin position="1"/>
        <end position="118"/>
    </location>
</feature>
<comment type="caution">
    <text evidence="5">The sequence shown here is derived from an EMBL/GenBank/DDBJ whole genome shotgun (WGS) entry which is preliminary data.</text>
</comment>
<dbReference type="SMART" id="SM00320">
    <property type="entry name" value="WD40"/>
    <property type="match status" value="5"/>
</dbReference>
<feature type="compositionally biased region" description="Basic and acidic residues" evidence="4">
    <location>
        <begin position="578"/>
        <end position="588"/>
    </location>
</feature>
<evidence type="ECO:0000256" key="4">
    <source>
        <dbReference type="SAM" id="MobiDB-lite"/>
    </source>
</evidence>
<dbReference type="InterPro" id="IPR001680">
    <property type="entry name" value="WD40_rpt"/>
</dbReference>
<gene>
    <name evidence="5" type="ORF">C6P46_001149</name>
</gene>
<protein>
    <recommendedName>
        <fullName evidence="7">Transcription factor</fullName>
    </recommendedName>
</protein>
<evidence type="ECO:0000313" key="5">
    <source>
        <dbReference type="EMBL" id="KAG0655103.1"/>
    </source>
</evidence>
<dbReference type="PANTHER" id="PTHR16017">
    <property type="entry name" value="GASTRULATION DEFECTIVE PROTEIN 1-RELATED"/>
    <property type="match status" value="1"/>
</dbReference>
<keyword evidence="6" id="KW-1185">Reference proteome</keyword>
<feature type="repeat" description="WD" evidence="3">
    <location>
        <begin position="117"/>
        <end position="149"/>
    </location>
</feature>
<dbReference type="PROSITE" id="PS50082">
    <property type="entry name" value="WD_REPEATS_2"/>
    <property type="match status" value="3"/>
</dbReference>
<evidence type="ECO:0000313" key="6">
    <source>
        <dbReference type="Proteomes" id="UP000777482"/>
    </source>
</evidence>
<dbReference type="Pfam" id="PF00400">
    <property type="entry name" value="WD40"/>
    <property type="match status" value="3"/>
</dbReference>
<dbReference type="PROSITE" id="PS50294">
    <property type="entry name" value="WD_REPEATS_REGION"/>
    <property type="match status" value="2"/>
</dbReference>
<evidence type="ECO:0000256" key="1">
    <source>
        <dbReference type="ARBA" id="ARBA00022574"/>
    </source>
</evidence>
<dbReference type="InterPro" id="IPR051858">
    <property type="entry name" value="WD_repeat_GAD-1"/>
</dbReference>
<feature type="region of interest" description="Disordered" evidence="4">
    <location>
        <begin position="483"/>
        <end position="522"/>
    </location>
</feature>
<dbReference type="EMBL" id="PUHQ01000129">
    <property type="protein sequence ID" value="KAG0655103.1"/>
    <property type="molecule type" value="Genomic_DNA"/>
</dbReference>
<dbReference type="InterPro" id="IPR036322">
    <property type="entry name" value="WD40_repeat_dom_sf"/>
</dbReference>
<dbReference type="InterPro" id="IPR015943">
    <property type="entry name" value="WD40/YVTN_repeat-like_dom_sf"/>
</dbReference>
<dbReference type="SUPFAM" id="SSF50978">
    <property type="entry name" value="WD40 repeat-like"/>
    <property type="match status" value="1"/>
</dbReference>
<feature type="repeat" description="WD" evidence="3">
    <location>
        <begin position="218"/>
        <end position="260"/>
    </location>
</feature>
<dbReference type="OrthoDB" id="10264376at2759"/>
<evidence type="ECO:0008006" key="7">
    <source>
        <dbReference type="Google" id="ProtNLM"/>
    </source>
</evidence>
<reference evidence="5 6" key="1">
    <citation type="submission" date="2020-11" db="EMBL/GenBank/DDBJ databases">
        <title>Kefir isolates.</title>
        <authorList>
            <person name="Marcisauskas S."/>
            <person name="Kim Y."/>
            <person name="Blasche S."/>
        </authorList>
    </citation>
    <scope>NUCLEOTIDE SEQUENCE [LARGE SCALE GENOMIC DNA]</scope>
    <source>
        <strain evidence="5 6">KR</strain>
    </source>
</reference>
<keyword evidence="2" id="KW-0677">Repeat</keyword>
<dbReference type="GO" id="GO:0035861">
    <property type="term" value="C:site of double-strand break"/>
    <property type="evidence" value="ECO:0007669"/>
    <property type="project" value="TreeGrafter"/>
</dbReference>
<dbReference type="GO" id="GO:0005634">
    <property type="term" value="C:nucleus"/>
    <property type="evidence" value="ECO:0007669"/>
    <property type="project" value="TreeGrafter"/>
</dbReference>
<dbReference type="Gene3D" id="2.130.10.10">
    <property type="entry name" value="YVTN repeat-like/Quinoprotein amine dehydrogenase"/>
    <property type="match status" value="2"/>
</dbReference>